<sequence>MPPTSAPRSVVVTGGGRGVGRAVVERLLRDGAHVVAIELDAGALDWLAAHPRAAGVAGSAADEAVTEAAADRAEHAAPLTGWVNNAAVFRDASVHTAPAREVLDLVHTNLAPAVVGATTAVRRFLAAGTGGAIVNVSSHQAQRAVPGCTPYVTAKAAIEGLTRALAVEYGPRGVRVNAVALGSIATERYEAYLDDLGHSGAAHVEEEMRRIHPLGRVGAAAEVASVIAHLLSDDASYVTGATVPVDGGRSVLARDPEAHET</sequence>
<dbReference type="Pfam" id="PF13561">
    <property type="entry name" value="adh_short_C2"/>
    <property type="match status" value="1"/>
</dbReference>
<dbReference type="PRINTS" id="PR00080">
    <property type="entry name" value="SDRFAMILY"/>
</dbReference>
<dbReference type="AlphaFoldDB" id="A0A561SSX2"/>
<organism evidence="3 4">
    <name type="scientific">Pseudonocardia hierapolitana</name>
    <dbReference type="NCBI Taxonomy" id="1128676"/>
    <lineage>
        <taxon>Bacteria</taxon>
        <taxon>Bacillati</taxon>
        <taxon>Actinomycetota</taxon>
        <taxon>Actinomycetes</taxon>
        <taxon>Pseudonocardiales</taxon>
        <taxon>Pseudonocardiaceae</taxon>
        <taxon>Pseudonocardia</taxon>
    </lineage>
</organism>
<evidence type="ECO:0000313" key="3">
    <source>
        <dbReference type="EMBL" id="TWF77932.1"/>
    </source>
</evidence>
<dbReference type="InterPro" id="IPR036291">
    <property type="entry name" value="NAD(P)-bd_dom_sf"/>
</dbReference>
<dbReference type="InterPro" id="IPR020904">
    <property type="entry name" value="Sc_DH/Rdtase_CS"/>
</dbReference>
<dbReference type="SUPFAM" id="SSF51735">
    <property type="entry name" value="NAD(P)-binding Rossmann-fold domains"/>
    <property type="match status" value="1"/>
</dbReference>
<proteinExistence type="inferred from homology"/>
<keyword evidence="4" id="KW-1185">Reference proteome</keyword>
<dbReference type="EMBL" id="VIWU01000001">
    <property type="protein sequence ID" value="TWF77932.1"/>
    <property type="molecule type" value="Genomic_DNA"/>
</dbReference>
<dbReference type="FunFam" id="3.40.50.720:FF:000084">
    <property type="entry name" value="Short-chain dehydrogenase reductase"/>
    <property type="match status" value="1"/>
</dbReference>
<evidence type="ECO:0000313" key="4">
    <source>
        <dbReference type="Proteomes" id="UP000321261"/>
    </source>
</evidence>
<dbReference type="PROSITE" id="PS00061">
    <property type="entry name" value="ADH_SHORT"/>
    <property type="match status" value="1"/>
</dbReference>
<gene>
    <name evidence="3" type="ORF">FHX44_113848</name>
</gene>
<dbReference type="Proteomes" id="UP000321261">
    <property type="component" value="Unassembled WGS sequence"/>
</dbReference>
<comment type="caution">
    <text evidence="3">The sequence shown here is derived from an EMBL/GenBank/DDBJ whole genome shotgun (WGS) entry which is preliminary data.</text>
</comment>
<dbReference type="CDD" id="cd05233">
    <property type="entry name" value="SDR_c"/>
    <property type="match status" value="1"/>
</dbReference>
<keyword evidence="2" id="KW-0560">Oxidoreductase</keyword>
<name>A0A561SSX2_9PSEU</name>
<dbReference type="RefSeq" id="WP_147257019.1">
    <property type="nucleotide sequence ID" value="NZ_VIWU01000001.1"/>
</dbReference>
<comment type="similarity">
    <text evidence="1">Belongs to the short-chain dehydrogenases/reductases (SDR) family.</text>
</comment>
<dbReference type="PANTHER" id="PTHR42760:SF133">
    <property type="entry name" value="3-OXOACYL-[ACYL-CARRIER-PROTEIN] REDUCTASE"/>
    <property type="match status" value="1"/>
</dbReference>
<evidence type="ECO:0000256" key="2">
    <source>
        <dbReference type="ARBA" id="ARBA00023002"/>
    </source>
</evidence>
<dbReference type="PRINTS" id="PR00081">
    <property type="entry name" value="GDHRDH"/>
</dbReference>
<dbReference type="GO" id="GO:0016616">
    <property type="term" value="F:oxidoreductase activity, acting on the CH-OH group of donors, NAD or NADP as acceptor"/>
    <property type="evidence" value="ECO:0007669"/>
    <property type="project" value="TreeGrafter"/>
</dbReference>
<dbReference type="OrthoDB" id="7064009at2"/>
<dbReference type="Gene3D" id="3.40.50.720">
    <property type="entry name" value="NAD(P)-binding Rossmann-like Domain"/>
    <property type="match status" value="1"/>
</dbReference>
<dbReference type="InterPro" id="IPR002347">
    <property type="entry name" value="SDR_fam"/>
</dbReference>
<dbReference type="PANTHER" id="PTHR42760">
    <property type="entry name" value="SHORT-CHAIN DEHYDROGENASES/REDUCTASES FAMILY MEMBER"/>
    <property type="match status" value="1"/>
</dbReference>
<evidence type="ECO:0000256" key="1">
    <source>
        <dbReference type="ARBA" id="ARBA00006484"/>
    </source>
</evidence>
<reference evidence="3 4" key="1">
    <citation type="submission" date="2019-06" db="EMBL/GenBank/DDBJ databases">
        <title>Sequencing the genomes of 1000 actinobacteria strains.</title>
        <authorList>
            <person name="Klenk H.-P."/>
        </authorList>
    </citation>
    <scope>NUCLEOTIDE SEQUENCE [LARGE SCALE GENOMIC DNA]</scope>
    <source>
        <strain evidence="3 4">DSM 45671</strain>
    </source>
</reference>
<accession>A0A561SSX2</accession>
<protein>
    <submittedName>
        <fullName evidence="3">NAD(P)-dependent dehydrogenase (Short-subunit alcohol dehydrogenase family)</fullName>
    </submittedName>
</protein>